<comment type="function">
    <text evidence="10">Plays an important role in control of proteasome function. Inhibits the hydrolysis of protein and peptide substrates by the 20S proteasome. Also inhibits the activation of the proteasome by the proteasome regulatory proteins PA700 and PA28.</text>
</comment>
<evidence type="ECO:0000256" key="1">
    <source>
        <dbReference type="ARBA" id="ARBA00004240"/>
    </source>
</evidence>
<evidence type="ECO:0000256" key="8">
    <source>
        <dbReference type="ARBA" id="ARBA00022942"/>
    </source>
</evidence>
<reference evidence="14" key="1">
    <citation type="submission" date="2019-04" db="EMBL/GenBank/DDBJ databases">
        <title>Sequencing of skin fungus with MAO and IRED activity.</title>
        <authorList>
            <person name="Marsaioli A.J."/>
            <person name="Bonatto J.M.C."/>
            <person name="Reis Junior O."/>
        </authorList>
    </citation>
    <scope>NUCLEOTIDE SEQUENCE</scope>
    <source>
        <strain evidence="14">28M1</strain>
    </source>
</reference>
<keyword evidence="9" id="KW-0007">Acetylation</keyword>
<feature type="region of interest" description="Disordered" evidence="11">
    <location>
        <begin position="215"/>
        <end position="297"/>
    </location>
</feature>
<gene>
    <name evidence="14" type="ORF">E8E12_001823</name>
</gene>
<dbReference type="Proteomes" id="UP000758155">
    <property type="component" value="Unassembled WGS sequence"/>
</dbReference>
<dbReference type="PANTHER" id="PTHR13266:SF1">
    <property type="entry name" value="PROTEASOME INHIBITOR PI31 SUBUNIT"/>
    <property type="match status" value="1"/>
</dbReference>
<dbReference type="EMBL" id="SWKV01000060">
    <property type="protein sequence ID" value="KAF3035198.1"/>
    <property type="molecule type" value="Genomic_DNA"/>
</dbReference>
<dbReference type="InterPro" id="IPR013886">
    <property type="entry name" value="PI31_Prot_C"/>
</dbReference>
<keyword evidence="5" id="KW-0963">Cytoplasm</keyword>
<feature type="compositionally biased region" description="Gly residues" evidence="11">
    <location>
        <begin position="324"/>
        <end position="339"/>
    </location>
</feature>
<dbReference type="InterPro" id="IPR045128">
    <property type="entry name" value="PI31-like"/>
</dbReference>
<dbReference type="Pfam" id="PF08577">
    <property type="entry name" value="PI31_Prot_C"/>
    <property type="match status" value="1"/>
</dbReference>
<dbReference type="InterPro" id="IPR021625">
    <property type="entry name" value="PI31_Prot_N"/>
</dbReference>
<dbReference type="OrthoDB" id="68090at2759"/>
<dbReference type="GO" id="GO:0043161">
    <property type="term" value="P:proteasome-mediated ubiquitin-dependent protein catabolic process"/>
    <property type="evidence" value="ECO:0007669"/>
    <property type="project" value="InterPro"/>
</dbReference>
<dbReference type="AlphaFoldDB" id="A0A9P5BYJ1"/>
<feature type="compositionally biased region" description="Basic and acidic residues" evidence="11">
    <location>
        <begin position="286"/>
        <end position="297"/>
    </location>
</feature>
<feature type="compositionally biased region" description="Gly residues" evidence="11">
    <location>
        <begin position="381"/>
        <end position="408"/>
    </location>
</feature>
<dbReference type="Gene3D" id="3.40.1000.30">
    <property type="match status" value="1"/>
</dbReference>
<accession>A0A9P5BYJ1</accession>
<dbReference type="GO" id="GO:0000502">
    <property type="term" value="C:proteasome complex"/>
    <property type="evidence" value="ECO:0007669"/>
    <property type="project" value="UniProtKB-KW"/>
</dbReference>
<evidence type="ECO:0000313" key="14">
    <source>
        <dbReference type="EMBL" id="KAF3035198.1"/>
    </source>
</evidence>
<evidence type="ECO:0000259" key="13">
    <source>
        <dbReference type="Pfam" id="PF11566"/>
    </source>
</evidence>
<keyword evidence="8" id="KW-0647">Proteasome</keyword>
<proteinExistence type="inferred from homology"/>
<feature type="domain" description="PI31 proteasome regulator C-terminal" evidence="12">
    <location>
        <begin position="304"/>
        <end position="372"/>
    </location>
</feature>
<evidence type="ECO:0008006" key="16">
    <source>
        <dbReference type="Google" id="ProtNLM"/>
    </source>
</evidence>
<evidence type="ECO:0000256" key="5">
    <source>
        <dbReference type="ARBA" id="ARBA00022490"/>
    </source>
</evidence>
<organism evidence="14 15">
    <name type="scientific">Didymella heteroderae</name>
    <dbReference type="NCBI Taxonomy" id="1769908"/>
    <lineage>
        <taxon>Eukaryota</taxon>
        <taxon>Fungi</taxon>
        <taxon>Dikarya</taxon>
        <taxon>Ascomycota</taxon>
        <taxon>Pezizomycotina</taxon>
        <taxon>Dothideomycetes</taxon>
        <taxon>Pleosporomycetidae</taxon>
        <taxon>Pleosporales</taxon>
        <taxon>Pleosporineae</taxon>
        <taxon>Didymellaceae</taxon>
        <taxon>Didymella</taxon>
    </lineage>
</organism>
<dbReference type="GO" id="GO:0004866">
    <property type="term" value="F:endopeptidase inhibitor activity"/>
    <property type="evidence" value="ECO:0007669"/>
    <property type="project" value="InterPro"/>
</dbReference>
<keyword evidence="7" id="KW-0256">Endoplasmic reticulum</keyword>
<comment type="caution">
    <text evidence="14">The sequence shown here is derived from an EMBL/GenBank/DDBJ whole genome shotgun (WGS) entry which is preliminary data.</text>
</comment>
<comment type="similarity">
    <text evidence="3">Belongs to the proteasome inhibitor PI31 family.</text>
</comment>
<sequence>MVSDRTTGNPLSAGSLSLFMATALPRGDSSKLKNGTEAIALAVHAGMLAVGFRLVGLGENERIGECAAFLSLASPDTHISTKFTVLDTQTLIEAYADAENPNPLPTTWNATSLYTFRYKHAQSAMDYHINVHKLGGKAAVSAIAIGDDRPKNFDVTTKDYLSESMLPLSIPEDMSTEDAAKKLMDLFISSGRLNDLSAELKLKVIQKLAPSLQKVGYEEESGASNSQNGPTRDDNSTPRPTNPPNPRQPQDPEPARPYPFDDPLAVPRQPGRPLPEPMPGFEDEYEVHRPPRGGLRDDRYPVGIGHDDLYPQGLGPNDPLRPHLGGGLPRPGDGFGGGMHPTFDDPLFRGQGGQGGYDPSAPPGARYDPVGPGGAPRDNRGGGPRFPGGGGFGGPPNAFGGFGGNDFI</sequence>
<evidence type="ECO:0000256" key="10">
    <source>
        <dbReference type="ARBA" id="ARBA00024805"/>
    </source>
</evidence>
<evidence type="ECO:0000256" key="11">
    <source>
        <dbReference type="SAM" id="MobiDB-lite"/>
    </source>
</evidence>
<evidence type="ECO:0000256" key="2">
    <source>
        <dbReference type="ARBA" id="ARBA00004496"/>
    </source>
</evidence>
<dbReference type="GO" id="GO:0070628">
    <property type="term" value="F:proteasome binding"/>
    <property type="evidence" value="ECO:0007669"/>
    <property type="project" value="InterPro"/>
</dbReference>
<dbReference type="PANTHER" id="PTHR13266">
    <property type="entry name" value="PROTEASOME INHIBITOR"/>
    <property type="match status" value="1"/>
</dbReference>
<evidence type="ECO:0000256" key="9">
    <source>
        <dbReference type="ARBA" id="ARBA00022990"/>
    </source>
</evidence>
<evidence type="ECO:0000256" key="4">
    <source>
        <dbReference type="ARBA" id="ARBA00022481"/>
    </source>
</evidence>
<keyword evidence="15" id="KW-1185">Reference proteome</keyword>
<comment type="subcellular location">
    <subcellularLocation>
        <location evidence="2">Cytoplasm</location>
    </subcellularLocation>
    <subcellularLocation>
        <location evidence="1">Endoplasmic reticulum</location>
    </subcellularLocation>
</comment>
<dbReference type="GO" id="GO:0005783">
    <property type="term" value="C:endoplasmic reticulum"/>
    <property type="evidence" value="ECO:0007669"/>
    <property type="project" value="UniProtKB-SubCell"/>
</dbReference>
<feature type="region of interest" description="Disordered" evidence="11">
    <location>
        <begin position="318"/>
        <end position="408"/>
    </location>
</feature>
<dbReference type="Pfam" id="PF11566">
    <property type="entry name" value="PI31_Prot_N"/>
    <property type="match status" value="1"/>
</dbReference>
<keyword evidence="4" id="KW-0488">Methylation</keyword>
<evidence type="ECO:0000313" key="15">
    <source>
        <dbReference type="Proteomes" id="UP000758155"/>
    </source>
</evidence>
<feature type="domain" description="PI31 proteasome regulator N-terminal" evidence="13">
    <location>
        <begin position="29"/>
        <end position="214"/>
    </location>
</feature>
<keyword evidence="6" id="KW-0597">Phosphoprotein</keyword>
<protein>
    <recommendedName>
        <fullName evidence="16">Proteasome inhibitor PI31 subunit</fullName>
    </recommendedName>
</protein>
<name>A0A9P5BYJ1_9PLEO</name>
<feature type="compositionally biased region" description="Pro residues" evidence="11">
    <location>
        <begin position="240"/>
        <end position="257"/>
    </location>
</feature>
<evidence type="ECO:0000259" key="12">
    <source>
        <dbReference type="Pfam" id="PF08577"/>
    </source>
</evidence>
<evidence type="ECO:0000256" key="3">
    <source>
        <dbReference type="ARBA" id="ARBA00006405"/>
    </source>
</evidence>
<evidence type="ECO:0000256" key="7">
    <source>
        <dbReference type="ARBA" id="ARBA00022824"/>
    </source>
</evidence>
<evidence type="ECO:0000256" key="6">
    <source>
        <dbReference type="ARBA" id="ARBA00022553"/>
    </source>
</evidence>